<protein>
    <recommendedName>
        <fullName evidence="4">Lipoprotein</fullName>
    </recommendedName>
</protein>
<sequence>MTNRFIGKLLVPLLIVTALTAVGCSAAASGAQDEFTESKALQQAELYVEYSPTFIYDGIDQSLKLVETLYPDTENTWQFVFQFESRHSGYGDRDGQILLQVITPHEVIITIQDGEVTTAIMDSVWDMVNQDLIDG</sequence>
<reference evidence="2 3" key="1">
    <citation type="submission" date="2024-03" db="EMBL/GenBank/DDBJ databases">
        <title>A Dehalogenimonas Isolated from Estuarine Sediments Dihaloeliminates Chlorinated Alkanes.</title>
        <authorList>
            <person name="Yang Y."/>
            <person name="Wang H."/>
        </authorList>
    </citation>
    <scope>NUCLEOTIDE SEQUENCE [LARGE SCALE GENOMIC DNA]</scope>
    <source>
        <strain evidence="2 3">W</strain>
    </source>
</reference>
<dbReference type="Proteomes" id="UP001375370">
    <property type="component" value="Chromosome"/>
</dbReference>
<keyword evidence="3" id="KW-1185">Reference proteome</keyword>
<accession>A0ABZ2J5G3</accession>
<evidence type="ECO:0000256" key="1">
    <source>
        <dbReference type="SAM" id="SignalP"/>
    </source>
</evidence>
<name>A0ABZ2J5G3_9CHLR</name>
<proteinExistence type="predicted"/>
<feature type="chain" id="PRO_5045545726" description="Lipoprotein" evidence="1">
    <location>
        <begin position="28"/>
        <end position="135"/>
    </location>
</feature>
<evidence type="ECO:0000313" key="2">
    <source>
        <dbReference type="EMBL" id="WWX26001.1"/>
    </source>
</evidence>
<dbReference type="EMBL" id="CP146612">
    <property type="protein sequence ID" value="WWX26001.1"/>
    <property type="molecule type" value="Genomic_DNA"/>
</dbReference>
<keyword evidence="1" id="KW-0732">Signal</keyword>
<gene>
    <name evidence="2" type="ORF">V8247_03295</name>
</gene>
<organism evidence="2 3">
    <name type="scientific">Candidatus Dehalogenimonas loeffleri</name>
    <dbReference type="NCBI Taxonomy" id="3127115"/>
    <lineage>
        <taxon>Bacteria</taxon>
        <taxon>Bacillati</taxon>
        <taxon>Chloroflexota</taxon>
        <taxon>Dehalococcoidia</taxon>
        <taxon>Dehalococcoidales</taxon>
        <taxon>Dehalococcoidaceae</taxon>
        <taxon>Dehalogenimonas</taxon>
    </lineage>
</organism>
<dbReference type="PROSITE" id="PS51257">
    <property type="entry name" value="PROKAR_LIPOPROTEIN"/>
    <property type="match status" value="1"/>
</dbReference>
<dbReference type="RefSeq" id="WP_338738728.1">
    <property type="nucleotide sequence ID" value="NZ_CP146612.1"/>
</dbReference>
<evidence type="ECO:0008006" key="4">
    <source>
        <dbReference type="Google" id="ProtNLM"/>
    </source>
</evidence>
<evidence type="ECO:0000313" key="3">
    <source>
        <dbReference type="Proteomes" id="UP001375370"/>
    </source>
</evidence>
<feature type="signal peptide" evidence="1">
    <location>
        <begin position="1"/>
        <end position="27"/>
    </location>
</feature>